<keyword evidence="4" id="KW-0732">Signal</keyword>
<dbReference type="InterPro" id="IPR000914">
    <property type="entry name" value="SBP_5_dom"/>
</dbReference>
<dbReference type="EMBL" id="JAFBBU010000001">
    <property type="protein sequence ID" value="MBM7471565.1"/>
    <property type="molecule type" value="Genomic_DNA"/>
</dbReference>
<reference evidence="6 7" key="1">
    <citation type="submission" date="2021-01" db="EMBL/GenBank/DDBJ databases">
        <title>Sequencing the genomes of 1000 actinobacteria strains.</title>
        <authorList>
            <person name="Klenk H.-P."/>
        </authorList>
    </citation>
    <scope>NUCLEOTIDE SEQUENCE [LARGE SCALE GENOMIC DNA]</scope>
    <source>
        <strain evidence="6 7">DSM 13057</strain>
    </source>
</reference>
<comment type="caution">
    <text evidence="6">The sequence shown here is derived from an EMBL/GenBank/DDBJ whole genome shotgun (WGS) entry which is preliminary data.</text>
</comment>
<name>A0ABS2L3A4_9MICO</name>
<evidence type="ECO:0000313" key="7">
    <source>
        <dbReference type="Proteomes" id="UP000776164"/>
    </source>
</evidence>
<dbReference type="RefSeq" id="WP_205107642.1">
    <property type="nucleotide sequence ID" value="NZ_BAAAHT010000013.1"/>
</dbReference>
<keyword evidence="7" id="KW-1185">Reference proteome</keyword>
<gene>
    <name evidence="6" type="ORF">JOE66_001199</name>
</gene>
<dbReference type="Gene3D" id="3.40.190.10">
    <property type="entry name" value="Periplasmic binding protein-like II"/>
    <property type="match status" value="1"/>
</dbReference>
<dbReference type="PIRSF" id="PIRSF002741">
    <property type="entry name" value="MppA"/>
    <property type="match status" value="1"/>
</dbReference>
<dbReference type="PANTHER" id="PTHR30290">
    <property type="entry name" value="PERIPLASMIC BINDING COMPONENT OF ABC TRANSPORTER"/>
    <property type="match status" value="1"/>
</dbReference>
<feature type="domain" description="Solute-binding protein family 5" evidence="5">
    <location>
        <begin position="99"/>
        <end position="477"/>
    </location>
</feature>
<dbReference type="Proteomes" id="UP000776164">
    <property type="component" value="Unassembled WGS sequence"/>
</dbReference>
<evidence type="ECO:0000259" key="5">
    <source>
        <dbReference type="Pfam" id="PF00496"/>
    </source>
</evidence>
<proteinExistence type="inferred from homology"/>
<dbReference type="PANTHER" id="PTHR30290:SF10">
    <property type="entry name" value="PERIPLASMIC OLIGOPEPTIDE-BINDING PROTEIN-RELATED"/>
    <property type="match status" value="1"/>
</dbReference>
<comment type="subcellular location">
    <subcellularLocation>
        <location evidence="1">Cell envelope</location>
    </subcellularLocation>
</comment>
<evidence type="ECO:0000256" key="2">
    <source>
        <dbReference type="ARBA" id="ARBA00005695"/>
    </source>
</evidence>
<dbReference type="InterPro" id="IPR039424">
    <property type="entry name" value="SBP_5"/>
</dbReference>
<dbReference type="Gene3D" id="3.90.76.10">
    <property type="entry name" value="Dipeptide-binding Protein, Domain 1"/>
    <property type="match status" value="1"/>
</dbReference>
<protein>
    <submittedName>
        <fullName evidence="6">Peptide/nickel transport system substrate-binding protein</fullName>
    </submittedName>
</protein>
<evidence type="ECO:0000313" key="6">
    <source>
        <dbReference type="EMBL" id="MBM7471565.1"/>
    </source>
</evidence>
<dbReference type="Gene3D" id="3.10.105.10">
    <property type="entry name" value="Dipeptide-binding Protein, Domain 3"/>
    <property type="match status" value="1"/>
</dbReference>
<dbReference type="InterPro" id="IPR030678">
    <property type="entry name" value="Peptide/Ni-bd"/>
</dbReference>
<sequence>MPSSLNRASLARTRLARTQLARTRLIGVTAALAASAFVLAGCSGGSTTTSGATASAITIGTTDKITTLDPAGSYDNGSFAVMNQVFPFLMNSPYGSPDVKPDIAESATFTSPTEYTVKLKTGLKFANGDDLTSSDVKFSFDRQLAIADANGPSSLLGNLESTAAPDATTVVFTLKQPNDQTFAQVLSSPAGPIVDEQVFSPTALTNDQDIVKGNAFAGQYVISSYDFNNTIQYKANPNYQGLLGAAKTATVNVKYYAESANLKLDVQQNNIDVAFRSLSATDIDDLKKNTKVKVVDGPGGEIRYIVFNFNTQPFGSTTAEADPAKALAVRQAVADLIDRDAIATQVYKGTYTPLYSYVPAGLTGATDVLKGLYGDGSGKPSADKAKSTLAAAGVTGKVTLNLQYATEHYGPSSGDEYALIKDQLESSGLFTVNLQSTDYVQYSKDRVKDLYPAYQLGWFPDYSDADNYLTPFFSKDNFLANHYDNTAVQDEIIQQVGETDQAKRTSEIEDIQAKVAADLSTIPFLQGSQVAVVGSTVNGTSDTLDASFKFRYGALSKG</sequence>
<evidence type="ECO:0000256" key="1">
    <source>
        <dbReference type="ARBA" id="ARBA00004196"/>
    </source>
</evidence>
<organism evidence="6 7">
    <name type="scientific">Subtercola frigoramans</name>
    <dbReference type="NCBI Taxonomy" id="120298"/>
    <lineage>
        <taxon>Bacteria</taxon>
        <taxon>Bacillati</taxon>
        <taxon>Actinomycetota</taxon>
        <taxon>Actinomycetes</taxon>
        <taxon>Micrococcales</taxon>
        <taxon>Microbacteriaceae</taxon>
        <taxon>Subtercola</taxon>
    </lineage>
</organism>
<evidence type="ECO:0000256" key="3">
    <source>
        <dbReference type="ARBA" id="ARBA00022448"/>
    </source>
</evidence>
<dbReference type="Pfam" id="PF00496">
    <property type="entry name" value="SBP_bac_5"/>
    <property type="match status" value="1"/>
</dbReference>
<evidence type="ECO:0000256" key="4">
    <source>
        <dbReference type="ARBA" id="ARBA00022729"/>
    </source>
</evidence>
<keyword evidence="3" id="KW-0813">Transport</keyword>
<accession>A0ABS2L3A4</accession>
<dbReference type="SUPFAM" id="SSF53850">
    <property type="entry name" value="Periplasmic binding protein-like II"/>
    <property type="match status" value="1"/>
</dbReference>
<comment type="similarity">
    <text evidence="2">Belongs to the bacterial solute-binding protein 5 family.</text>
</comment>